<dbReference type="InterPro" id="IPR007410">
    <property type="entry name" value="LpqE-like"/>
</dbReference>
<evidence type="ECO:0008006" key="5">
    <source>
        <dbReference type="Google" id="ProtNLM"/>
    </source>
</evidence>
<dbReference type="OrthoDB" id="9796962at2"/>
<dbReference type="EMBL" id="CP001751">
    <property type="protein sequence ID" value="ADE38983.1"/>
    <property type="molecule type" value="Genomic_DNA"/>
</dbReference>
<reference evidence="3 4" key="1">
    <citation type="journal article" date="2010" name="J. Bacteriol.">
        <title>Complete genome sequence of "Candidatus Puniceispirillum marinum" IMCC1322, a representative of the SAR116 clade in the Alphaproteobacteria.</title>
        <authorList>
            <person name="Oh H.M."/>
            <person name="Kwon K.K."/>
            <person name="Kang I."/>
            <person name="Kang S.G."/>
            <person name="Lee J.H."/>
            <person name="Kim S.J."/>
            <person name="Cho J.C."/>
        </authorList>
    </citation>
    <scope>NUCLEOTIDE SEQUENCE [LARGE SCALE GENOMIC DNA]</scope>
    <source>
        <strain evidence="3 4">IMCC1322</strain>
    </source>
</reference>
<name>D5BRT6_PUNMI</name>
<dbReference type="AlphaFoldDB" id="D5BRT6"/>
<dbReference type="PANTHER" id="PTHR36302:SF1">
    <property type="entry name" value="COPPER CHAPERONE PCU(A)C"/>
    <property type="match status" value="1"/>
</dbReference>
<gene>
    <name evidence="3" type="ordered locus">SAR116_0740</name>
</gene>
<dbReference type="STRING" id="488538.SAR116_0740"/>
<dbReference type="KEGG" id="apb:SAR116_0740"/>
<keyword evidence="4" id="KW-1185">Reference proteome</keyword>
<dbReference type="PANTHER" id="PTHR36302">
    <property type="entry name" value="BLR7088 PROTEIN"/>
    <property type="match status" value="1"/>
</dbReference>
<dbReference type="HOGENOM" id="CLU_100939_2_1_5"/>
<feature type="transmembrane region" description="Helical" evidence="2">
    <location>
        <begin position="44"/>
        <end position="62"/>
    </location>
</feature>
<keyword evidence="2" id="KW-0472">Membrane</keyword>
<evidence type="ECO:0000313" key="4">
    <source>
        <dbReference type="Proteomes" id="UP000007460"/>
    </source>
</evidence>
<dbReference type="RefSeq" id="WP_013045612.1">
    <property type="nucleotide sequence ID" value="NC_014010.1"/>
</dbReference>
<dbReference type="InterPro" id="IPR058248">
    <property type="entry name" value="Lxx211020-like"/>
</dbReference>
<feature type="transmembrane region" description="Helical" evidence="2">
    <location>
        <begin position="12"/>
        <end position="32"/>
    </location>
</feature>
<dbReference type="Proteomes" id="UP000007460">
    <property type="component" value="Chromosome"/>
</dbReference>
<accession>D5BRT6</accession>
<organism evidence="3 4">
    <name type="scientific">Puniceispirillum marinum (strain IMCC1322)</name>
    <dbReference type="NCBI Taxonomy" id="488538"/>
    <lineage>
        <taxon>Bacteria</taxon>
        <taxon>Pseudomonadati</taxon>
        <taxon>Pseudomonadota</taxon>
        <taxon>Alphaproteobacteria</taxon>
        <taxon>Candidatus Puniceispirillales</taxon>
        <taxon>Candidatus Puniceispirillaceae</taxon>
        <taxon>Candidatus Puniceispirillum</taxon>
    </lineage>
</organism>
<keyword evidence="2" id="KW-1133">Transmembrane helix</keyword>
<dbReference type="SUPFAM" id="SSF110087">
    <property type="entry name" value="DR1885-like metal-binding protein"/>
    <property type="match status" value="1"/>
</dbReference>
<evidence type="ECO:0000313" key="3">
    <source>
        <dbReference type="EMBL" id="ADE38983.1"/>
    </source>
</evidence>
<sequence>MSSLVPAFLSRLICKFFVLLFVSVFGMQMAYADMQVGKLVISDIAIRATAPGMSATAGYLTIANHGMKADRLVAVKADFAEKSMIHEMTNVDGIAKMRHVMGGVEVPAHGNVALEPGGLHLMFMGLKDTLAVGQTLSVTLVFEKAGTQKQDAMVKKPADIGGMSTDSKTKKKHSH</sequence>
<dbReference type="Gene3D" id="2.60.40.1890">
    <property type="entry name" value="PCu(A)C copper chaperone"/>
    <property type="match status" value="1"/>
</dbReference>
<dbReference type="Pfam" id="PF04314">
    <property type="entry name" value="PCuAC"/>
    <property type="match status" value="1"/>
</dbReference>
<keyword evidence="2" id="KW-0812">Transmembrane</keyword>
<evidence type="ECO:0000256" key="2">
    <source>
        <dbReference type="SAM" id="Phobius"/>
    </source>
</evidence>
<feature type="region of interest" description="Disordered" evidence="1">
    <location>
        <begin position="153"/>
        <end position="175"/>
    </location>
</feature>
<evidence type="ECO:0000256" key="1">
    <source>
        <dbReference type="SAM" id="MobiDB-lite"/>
    </source>
</evidence>
<proteinExistence type="predicted"/>
<dbReference type="InterPro" id="IPR036182">
    <property type="entry name" value="PCuAC_sf"/>
</dbReference>
<protein>
    <recommendedName>
        <fullName evidence="5">Copper chaperone PCu(A)C</fullName>
    </recommendedName>
</protein>
<dbReference type="eggNOG" id="COG2847">
    <property type="taxonomic scope" value="Bacteria"/>
</dbReference>